<dbReference type="AlphaFoldDB" id="A0A2A2M331"/>
<organism evidence="1 2">
    <name type="scientific">Diploscapter pachys</name>
    <dbReference type="NCBI Taxonomy" id="2018661"/>
    <lineage>
        <taxon>Eukaryota</taxon>
        <taxon>Metazoa</taxon>
        <taxon>Ecdysozoa</taxon>
        <taxon>Nematoda</taxon>
        <taxon>Chromadorea</taxon>
        <taxon>Rhabditida</taxon>
        <taxon>Rhabditina</taxon>
        <taxon>Rhabditomorpha</taxon>
        <taxon>Rhabditoidea</taxon>
        <taxon>Rhabditidae</taxon>
        <taxon>Diploscapter</taxon>
    </lineage>
</organism>
<dbReference type="EMBL" id="LIAE01006077">
    <property type="protein sequence ID" value="PAV92695.1"/>
    <property type="molecule type" value="Genomic_DNA"/>
</dbReference>
<proteinExistence type="predicted"/>
<evidence type="ECO:0000313" key="1">
    <source>
        <dbReference type="EMBL" id="PAV92695.1"/>
    </source>
</evidence>
<keyword evidence="2" id="KW-1185">Reference proteome</keyword>
<reference evidence="1 2" key="1">
    <citation type="journal article" date="2017" name="Curr. Biol.">
        <title>Genome architecture and evolution of a unichromosomal asexual nematode.</title>
        <authorList>
            <person name="Fradin H."/>
            <person name="Zegar C."/>
            <person name="Gutwein M."/>
            <person name="Lucas J."/>
            <person name="Kovtun M."/>
            <person name="Corcoran D."/>
            <person name="Baugh L.R."/>
            <person name="Kiontke K."/>
            <person name="Gunsalus K."/>
            <person name="Fitch D.H."/>
            <person name="Piano F."/>
        </authorList>
    </citation>
    <scope>NUCLEOTIDE SEQUENCE [LARGE SCALE GENOMIC DNA]</scope>
    <source>
        <strain evidence="1">PF1309</strain>
    </source>
</reference>
<accession>A0A2A2M331</accession>
<comment type="caution">
    <text evidence="1">The sequence shown here is derived from an EMBL/GenBank/DDBJ whole genome shotgun (WGS) entry which is preliminary data.</text>
</comment>
<dbReference type="Proteomes" id="UP000218231">
    <property type="component" value="Unassembled WGS sequence"/>
</dbReference>
<protein>
    <submittedName>
        <fullName evidence="1">Uncharacterized protein</fullName>
    </submittedName>
</protein>
<evidence type="ECO:0000313" key="2">
    <source>
        <dbReference type="Proteomes" id="UP000218231"/>
    </source>
</evidence>
<name>A0A2A2M331_9BILA</name>
<gene>
    <name evidence="1" type="ORF">WR25_23282</name>
</gene>
<sequence length="155" mass="15309">MLVADDIMFVVGAGDGFVLGAIDDLVGAGDVLLDPVVGDDAGVRRAHAGEDRRMAGARLGRGMALIARREDDPGQQACEAFGEMATISFGGVLSAVLVAPGAGADVGMRGAGLGSGRKPGAGAVWAIAGAAAVANRAAAISAFIEGTRVTKPPPL</sequence>